<keyword evidence="1" id="KW-0472">Membrane</keyword>
<protein>
    <submittedName>
        <fullName evidence="3">Uncharacterized protein</fullName>
    </submittedName>
</protein>
<dbReference type="AlphaFoldDB" id="A0A8H4TRT4"/>
<evidence type="ECO:0000256" key="2">
    <source>
        <dbReference type="SAM" id="SignalP"/>
    </source>
</evidence>
<feature type="transmembrane region" description="Helical" evidence="1">
    <location>
        <begin position="102"/>
        <end position="121"/>
    </location>
</feature>
<feature type="chain" id="PRO_5034788619" evidence="2">
    <location>
        <begin position="29"/>
        <end position="367"/>
    </location>
</feature>
<dbReference type="Proteomes" id="UP000622797">
    <property type="component" value="Unassembled WGS sequence"/>
</dbReference>
<keyword evidence="1" id="KW-0812">Transmembrane</keyword>
<reference evidence="3" key="2">
    <citation type="submission" date="2020-05" db="EMBL/GenBank/DDBJ databases">
        <authorList>
            <person name="Kim H.-S."/>
            <person name="Proctor R.H."/>
            <person name="Brown D.W."/>
        </authorList>
    </citation>
    <scope>NUCLEOTIDE SEQUENCE</scope>
    <source>
        <strain evidence="3">NRRL 20472</strain>
    </source>
</reference>
<dbReference type="OrthoDB" id="3009728at2759"/>
<feature type="transmembrane region" description="Helical" evidence="1">
    <location>
        <begin position="285"/>
        <end position="317"/>
    </location>
</feature>
<keyword evidence="1" id="KW-1133">Transmembrane helix</keyword>
<sequence>MASHNRFTQAWSLLVLLGLLMLVGPASASWSNPLERFYTGYNEGLQDLVRNNCSEEYALYLENRRNVSNIDPALRKFGSHSMTAQVIECILGNAPELVKTKMAAAAIVLGLAPTMIATLGVRPHDTALLSIVGRRHVLAFAIACGSPALNAYRTSEYSAAIDTLRERTSQRSLAIRRLDPVFTVLSYTLAAASIANIGELTYRLGSQAIFTILIDTEYLALLWAFLGVFIHFMTGLTMRMRLSSKVIPTDEEVTKGSWSLGVAKEQVDIMAHRSKIVYTVYPETVLFAAMSVITTVATACHILFGTLVLSSIIFVSINNSLSIMGRLMASAIVCRIILILELFSVRENLEEATDPTVTQTNHVMSFK</sequence>
<organism evidence="3 4">
    <name type="scientific">Fusarium sarcochroum</name>
    <dbReference type="NCBI Taxonomy" id="1208366"/>
    <lineage>
        <taxon>Eukaryota</taxon>
        <taxon>Fungi</taxon>
        <taxon>Dikarya</taxon>
        <taxon>Ascomycota</taxon>
        <taxon>Pezizomycotina</taxon>
        <taxon>Sordariomycetes</taxon>
        <taxon>Hypocreomycetidae</taxon>
        <taxon>Hypocreales</taxon>
        <taxon>Nectriaceae</taxon>
        <taxon>Fusarium</taxon>
        <taxon>Fusarium lateritium species complex</taxon>
    </lineage>
</organism>
<gene>
    <name evidence="3" type="ORF">FSARC_8987</name>
</gene>
<evidence type="ECO:0000313" key="4">
    <source>
        <dbReference type="Proteomes" id="UP000622797"/>
    </source>
</evidence>
<reference evidence="3" key="1">
    <citation type="journal article" date="2020" name="BMC Genomics">
        <title>Correction to: Identification and distribution of gene clusters required for synthesis of sphingolipid metabolism inhibitors in diverse species of the filamentous fungus Fusarium.</title>
        <authorList>
            <person name="Kim H.S."/>
            <person name="Lohmar J.M."/>
            <person name="Busman M."/>
            <person name="Brown D.W."/>
            <person name="Naumann T.A."/>
            <person name="Divon H.H."/>
            <person name="Lysoe E."/>
            <person name="Uhlig S."/>
            <person name="Proctor R.H."/>
        </authorList>
    </citation>
    <scope>NUCLEOTIDE SEQUENCE</scope>
    <source>
        <strain evidence="3">NRRL 20472</strain>
    </source>
</reference>
<feature type="signal peptide" evidence="2">
    <location>
        <begin position="1"/>
        <end position="28"/>
    </location>
</feature>
<dbReference type="EMBL" id="JABEXW010000508">
    <property type="protein sequence ID" value="KAF4962961.1"/>
    <property type="molecule type" value="Genomic_DNA"/>
</dbReference>
<feature type="transmembrane region" description="Helical" evidence="1">
    <location>
        <begin position="218"/>
        <end position="238"/>
    </location>
</feature>
<feature type="transmembrane region" description="Helical" evidence="1">
    <location>
        <begin position="181"/>
        <end position="198"/>
    </location>
</feature>
<keyword evidence="2" id="KW-0732">Signal</keyword>
<proteinExistence type="predicted"/>
<keyword evidence="4" id="KW-1185">Reference proteome</keyword>
<evidence type="ECO:0000256" key="1">
    <source>
        <dbReference type="SAM" id="Phobius"/>
    </source>
</evidence>
<comment type="caution">
    <text evidence="3">The sequence shown here is derived from an EMBL/GenBank/DDBJ whole genome shotgun (WGS) entry which is preliminary data.</text>
</comment>
<accession>A0A8H4TRT4</accession>
<evidence type="ECO:0000313" key="3">
    <source>
        <dbReference type="EMBL" id="KAF4962961.1"/>
    </source>
</evidence>
<name>A0A8H4TRT4_9HYPO</name>